<feature type="compositionally biased region" description="Acidic residues" evidence="1">
    <location>
        <begin position="412"/>
        <end position="438"/>
    </location>
</feature>
<evidence type="ECO:0000259" key="2">
    <source>
        <dbReference type="PROSITE" id="PS00028"/>
    </source>
</evidence>
<dbReference type="InterPro" id="IPR052797">
    <property type="entry name" value="RegFact_GeneExpr_CellDeath"/>
</dbReference>
<keyword evidence="4" id="KW-1185">Reference proteome</keyword>
<gene>
    <name evidence="3" type="primary">Necator_chrIII.g9863</name>
    <name evidence="3" type="ORF">RB195_009098</name>
</gene>
<proteinExistence type="predicted"/>
<dbReference type="PANTHER" id="PTHR33936">
    <property type="entry name" value="PROTEIN CBG17840"/>
    <property type="match status" value="1"/>
</dbReference>
<dbReference type="EMBL" id="JAVFWL010000003">
    <property type="protein sequence ID" value="KAK6741040.1"/>
    <property type="molecule type" value="Genomic_DNA"/>
</dbReference>
<sequence length="489" mass="55772">MAAFTSRIPRYRKRSPTFSMAMKPRRQCAVCGKWTTAIYMHMAYSHDWTEEQVNQLKTQVREERLSRRGIVMYECYKCGVGYGSSVGLAAHVEKCRKRRPFKLKSGVLRTGTSSCIRRHEVHPDKGKHFMWSMEGGRQCLAKQLPTRPPMMPPLPDQLSESEKGSVICPVPRCGMRFTNHDSLSYHCMIEHSELGAAGTPQNFAIRQYRFENKDEYKEWLYERCEETCTSFSTKTSMWSGYAMYRCNRAGTFKTSGTIRAGTTTKKAQSHCSAFLRISEYSDGSLDVTCCFGHIFHELDPTALRLNERQCGVIRGLLEEHKYLSDICAQMRNEYPPTNRLHYTSTNDIRNLALRLGLPIHLKERKHPSLVIRITDPTCAEAPAEQDDNVSEASAESSNSEDDEDLTPHSDVEREDVGEENEDDEELHIDDSREDDEEHSDGHDLMDDDEQPDDTALSTPSPSSAQSSLSNNSETRPPRTRRAPRRFGDD</sequence>
<evidence type="ECO:0000313" key="4">
    <source>
        <dbReference type="Proteomes" id="UP001303046"/>
    </source>
</evidence>
<evidence type="ECO:0000256" key="1">
    <source>
        <dbReference type="SAM" id="MobiDB-lite"/>
    </source>
</evidence>
<feature type="region of interest" description="Disordered" evidence="1">
    <location>
        <begin position="378"/>
        <end position="489"/>
    </location>
</feature>
<accession>A0ABR1CSK0</accession>
<dbReference type="PANTHER" id="PTHR33936:SF24">
    <property type="entry name" value="C2H2-TYPE DOMAIN-CONTAINING PROTEIN"/>
    <property type="match status" value="1"/>
</dbReference>
<protein>
    <recommendedName>
        <fullName evidence="2">C2H2-type domain-containing protein</fullName>
    </recommendedName>
</protein>
<feature type="compositionally biased region" description="Low complexity" evidence="1">
    <location>
        <begin position="454"/>
        <end position="474"/>
    </location>
</feature>
<feature type="domain" description="C2H2-type" evidence="2">
    <location>
        <begin position="168"/>
        <end position="191"/>
    </location>
</feature>
<feature type="compositionally biased region" description="Basic residues" evidence="1">
    <location>
        <begin position="477"/>
        <end position="489"/>
    </location>
</feature>
<reference evidence="3 4" key="1">
    <citation type="submission" date="2023-08" db="EMBL/GenBank/DDBJ databases">
        <title>A Necator americanus chromosomal reference genome.</title>
        <authorList>
            <person name="Ilik V."/>
            <person name="Petrzelkova K.J."/>
            <person name="Pardy F."/>
            <person name="Fuh T."/>
            <person name="Niatou-Singa F.S."/>
            <person name="Gouil Q."/>
            <person name="Baker L."/>
            <person name="Ritchie M.E."/>
            <person name="Jex A.R."/>
            <person name="Gazzola D."/>
            <person name="Li H."/>
            <person name="Toshio Fujiwara R."/>
            <person name="Zhan B."/>
            <person name="Aroian R.V."/>
            <person name="Pafco B."/>
            <person name="Schwarz E.M."/>
        </authorList>
    </citation>
    <scope>NUCLEOTIDE SEQUENCE [LARGE SCALE GENOMIC DNA]</scope>
    <source>
        <strain evidence="3 4">Aroian</strain>
        <tissue evidence="3">Whole animal</tissue>
    </source>
</reference>
<evidence type="ECO:0000313" key="3">
    <source>
        <dbReference type="EMBL" id="KAK6741040.1"/>
    </source>
</evidence>
<name>A0ABR1CSK0_NECAM</name>
<comment type="caution">
    <text evidence="3">The sequence shown here is derived from an EMBL/GenBank/DDBJ whole genome shotgun (WGS) entry which is preliminary data.</text>
</comment>
<dbReference type="InterPro" id="IPR013087">
    <property type="entry name" value="Znf_C2H2_type"/>
</dbReference>
<dbReference type="Proteomes" id="UP001303046">
    <property type="component" value="Unassembled WGS sequence"/>
</dbReference>
<dbReference type="PROSITE" id="PS00028">
    <property type="entry name" value="ZINC_FINGER_C2H2_1"/>
    <property type="match status" value="1"/>
</dbReference>
<organism evidence="3 4">
    <name type="scientific">Necator americanus</name>
    <name type="common">Human hookworm</name>
    <dbReference type="NCBI Taxonomy" id="51031"/>
    <lineage>
        <taxon>Eukaryota</taxon>
        <taxon>Metazoa</taxon>
        <taxon>Ecdysozoa</taxon>
        <taxon>Nematoda</taxon>
        <taxon>Chromadorea</taxon>
        <taxon>Rhabditida</taxon>
        <taxon>Rhabditina</taxon>
        <taxon>Rhabditomorpha</taxon>
        <taxon>Strongyloidea</taxon>
        <taxon>Ancylostomatidae</taxon>
        <taxon>Bunostominae</taxon>
        <taxon>Necator</taxon>
    </lineage>
</organism>